<name>A0A1T5K347_9FIRM</name>
<evidence type="ECO:0000313" key="4">
    <source>
        <dbReference type="EMBL" id="SKC58192.1"/>
    </source>
</evidence>
<dbReference type="AlphaFoldDB" id="A0A1T5K347"/>
<keyword evidence="1" id="KW-0677">Repeat</keyword>
<organism evidence="4 5">
    <name type="scientific">Maledivibacter halophilus</name>
    <dbReference type="NCBI Taxonomy" id="36842"/>
    <lineage>
        <taxon>Bacteria</taxon>
        <taxon>Bacillati</taxon>
        <taxon>Bacillota</taxon>
        <taxon>Clostridia</taxon>
        <taxon>Peptostreptococcales</taxon>
        <taxon>Caminicellaceae</taxon>
        <taxon>Maledivibacter</taxon>
    </lineage>
</organism>
<accession>A0A1T5K347</accession>
<evidence type="ECO:0000256" key="1">
    <source>
        <dbReference type="ARBA" id="ARBA00022737"/>
    </source>
</evidence>
<keyword evidence="5" id="KW-1185">Reference proteome</keyword>
<evidence type="ECO:0000256" key="2">
    <source>
        <dbReference type="SAM" id="SignalP"/>
    </source>
</evidence>
<dbReference type="InterPro" id="IPR018247">
    <property type="entry name" value="EF_Hand_1_Ca_BS"/>
</dbReference>
<dbReference type="EMBL" id="FUZT01000003">
    <property type="protein sequence ID" value="SKC58192.1"/>
    <property type="molecule type" value="Genomic_DNA"/>
</dbReference>
<dbReference type="PANTHER" id="PTHR43308">
    <property type="entry name" value="OUTER MEMBRANE PROTEIN ALPHA-RELATED"/>
    <property type="match status" value="1"/>
</dbReference>
<gene>
    <name evidence="4" type="ORF">SAMN02194393_01587</name>
</gene>
<dbReference type="InterPro" id="IPR001119">
    <property type="entry name" value="SLH_dom"/>
</dbReference>
<proteinExistence type="predicted"/>
<dbReference type="PROSITE" id="PS00018">
    <property type="entry name" value="EF_HAND_1"/>
    <property type="match status" value="1"/>
</dbReference>
<dbReference type="Proteomes" id="UP000190285">
    <property type="component" value="Unassembled WGS sequence"/>
</dbReference>
<feature type="domain" description="SLH" evidence="3">
    <location>
        <begin position="20"/>
        <end position="83"/>
    </location>
</feature>
<dbReference type="PROSITE" id="PS51272">
    <property type="entry name" value="SLH"/>
    <property type="match status" value="2"/>
</dbReference>
<keyword evidence="2" id="KW-0732">Signal</keyword>
<feature type="chain" id="PRO_5012301438" evidence="2">
    <location>
        <begin position="24"/>
        <end position="917"/>
    </location>
</feature>
<feature type="signal peptide" evidence="2">
    <location>
        <begin position="1"/>
        <end position="23"/>
    </location>
</feature>
<dbReference type="RefSeq" id="WP_079490679.1">
    <property type="nucleotide sequence ID" value="NZ_FUZT01000003.1"/>
</dbReference>
<dbReference type="Pfam" id="PF00395">
    <property type="entry name" value="SLH"/>
    <property type="match status" value="2"/>
</dbReference>
<reference evidence="4 5" key="1">
    <citation type="submission" date="2017-02" db="EMBL/GenBank/DDBJ databases">
        <authorList>
            <person name="Peterson S.W."/>
        </authorList>
    </citation>
    <scope>NUCLEOTIDE SEQUENCE [LARGE SCALE GENOMIC DNA]</scope>
    <source>
        <strain evidence="4 5">M1</strain>
    </source>
</reference>
<evidence type="ECO:0000313" key="5">
    <source>
        <dbReference type="Proteomes" id="UP000190285"/>
    </source>
</evidence>
<dbReference type="InterPro" id="IPR051465">
    <property type="entry name" value="Cell_Envelope_Struct_Comp"/>
</dbReference>
<protein>
    <submittedName>
        <fullName evidence="4">S-layer homology domain-containing protein</fullName>
    </submittedName>
</protein>
<sequence length="917" mass="100995">MKKILSLVLVLSMVLGSLGFAFAAPADVEGTDYEDAVTRLVALEILSGFPDGTFRPNETITRAQFAKIMVTALGVGEAAQYAGGQTLFSDVAANHWAAGYINVASDMKIINGYGDGNFGPEDQVTYAQAVTMIVRALGYEPKATAMGGYPGGYLAVGAEKNITEDVNIVDAMAATRGDVAKMVDASLTVPMMVQTSWGEYPEYEEDENKTLMTTKLGVDEIKSVDDTLAIVTAVPNTDSSLEENEIKINGKDYKLLVDADYDALLGLEVTAWADDDEIVFLEIETDEDDILFDSVAENSTKDEVKLYVDDEGYQWAKGAKAYVNFEEVDVDEIPANAYGYFVFNDSEEVAYANLFEFGEVEAGVVFDADGDVFKYVDRDGDDNNELDLADYEDGVFVYNEKMQAIDKDQIKENSAIYGWEDSDELYLIVINKAVNGELNRVKDDQIQVDEEAYDRHASNGAVYSDDKFDSFGIYDDRKDLDNLNGETVTVVLDLNGEVQLIFGDSEATSGTMYGIVTYGEAGSKSEATVFTKEDEVNYEFETRADGSRLEDLQYFENQDSNNGNDDLSFAAMEFKLNSDGEISDGEANIVELVYAGDNLPAAAEGENYEIGDLTKSTDSDRLDVQGHRYYISEDTVFMTALDSNSKDEGELDPAVIDYEEIYENAIEGSRVLVFGDQGKDAEMIVFLDKDFEGADDDVYYGVVLDQWTTSDNDMAKIDVAGEGVNEYAVKDEDDFQVGDLVAFKLNTDNKAVLASEADNQDVDEDGIKYNDGWVEDLNDSEDRKLDTSAVIYEDDTDELENKVARSKVDNYEVFKYLYNDEGIIVAAIVSEESDEDTQDNKTETGVVSYINTSGTKIAVDGTVYTLDEDTTLYDAEGNLIAIGNTDIKDNIVKNQTEVNILEVEDGVVVELSLVEEE</sequence>
<feature type="domain" description="SLH" evidence="3">
    <location>
        <begin position="84"/>
        <end position="147"/>
    </location>
</feature>
<dbReference type="STRING" id="36842.SAMN02194393_01587"/>
<dbReference type="OrthoDB" id="1706086at2"/>
<evidence type="ECO:0000259" key="3">
    <source>
        <dbReference type="PROSITE" id="PS51272"/>
    </source>
</evidence>
<dbReference type="PANTHER" id="PTHR43308:SF5">
    <property type="entry name" value="S-LAYER PROTEIN _ PEPTIDOGLYCAN ENDO-BETA-N-ACETYLGLUCOSAMINIDASE"/>
    <property type="match status" value="1"/>
</dbReference>